<dbReference type="PATRIC" id="fig|1538.10.peg.3754"/>
<feature type="transmembrane region" description="Helical" evidence="7">
    <location>
        <begin position="165"/>
        <end position="182"/>
    </location>
</feature>
<reference evidence="9 10" key="1">
    <citation type="journal article" date="2015" name="Biotechnol. Bioeng.">
        <title>Genome sequence and phenotypic characterization of Caulobacter segnis.</title>
        <authorList>
            <person name="Patel S."/>
            <person name="Fletcher B."/>
            <person name="Scott D.C."/>
            <person name="Ely B."/>
        </authorList>
    </citation>
    <scope>NUCLEOTIDE SEQUENCE [LARGE SCALE GENOMIC DNA]</scope>
    <source>
        <strain evidence="9 10">ERI-2</strain>
    </source>
</reference>
<dbReference type="InterPro" id="IPR050539">
    <property type="entry name" value="ThrE_Dicarb/AminoAcid_Exp"/>
</dbReference>
<dbReference type="GO" id="GO:0015744">
    <property type="term" value="P:succinate transport"/>
    <property type="evidence" value="ECO:0007669"/>
    <property type="project" value="TreeGrafter"/>
</dbReference>
<keyword evidence="3 7" id="KW-0812">Transmembrane</keyword>
<evidence type="ECO:0000256" key="3">
    <source>
        <dbReference type="ARBA" id="ARBA00022692"/>
    </source>
</evidence>
<keyword evidence="4 7" id="KW-1133">Transmembrane helix</keyword>
<evidence type="ECO:0000259" key="8">
    <source>
        <dbReference type="Pfam" id="PF06738"/>
    </source>
</evidence>
<keyword evidence="5 7" id="KW-0472">Membrane</keyword>
<dbReference type="InterPro" id="IPR010619">
    <property type="entry name" value="ThrE-like_N"/>
</dbReference>
<protein>
    <submittedName>
        <fullName evidence="9">Inner membrane protein YjjP</fullName>
    </submittedName>
</protein>
<organism evidence="9 10">
    <name type="scientific">Clostridium ljungdahlii</name>
    <dbReference type="NCBI Taxonomy" id="1538"/>
    <lineage>
        <taxon>Bacteria</taxon>
        <taxon>Bacillati</taxon>
        <taxon>Bacillota</taxon>
        <taxon>Clostridia</taxon>
        <taxon>Eubacteriales</taxon>
        <taxon>Clostridiaceae</taxon>
        <taxon>Clostridium</taxon>
    </lineage>
</organism>
<gene>
    <name evidence="9" type="primary">yjjP</name>
    <name evidence="9" type="ORF">WY13_03676</name>
</gene>
<dbReference type="PANTHER" id="PTHR34390:SF2">
    <property type="entry name" value="SUCCINATE TRANSPORTER SUBUNIT YJJP-RELATED"/>
    <property type="match status" value="1"/>
</dbReference>
<sequence length="256" mass="27849">MDINRIINLAAYAGKIMLKSGAEIYRVEETITRICKNYGICDVDAFVTLNVIIVSASDEYDQTISIVKRVKQRTLNLEKISQVNNVSRHIKDQCYTLDSIENKLSKIDSVKPYPFRSNVLFSGVAVSFLCLAYGGNIVDFIISFIIGCLINLISTGLNSLQANEFFINIICGATATLIALMCTKLHIASHTNTIIISSIMLLVPGLAITNAIRDTISGDLISGISRGLEAFLVAVAIAAGTGVILRLWIILGGFKL</sequence>
<feature type="domain" description="Threonine/serine exporter-like N-terminal" evidence="8">
    <location>
        <begin position="9"/>
        <end position="247"/>
    </location>
</feature>
<evidence type="ECO:0000256" key="2">
    <source>
        <dbReference type="ARBA" id="ARBA00022475"/>
    </source>
</evidence>
<feature type="transmembrane region" description="Helical" evidence="7">
    <location>
        <begin position="194"/>
        <end position="212"/>
    </location>
</feature>
<comment type="subcellular location">
    <subcellularLocation>
        <location evidence="1">Cell membrane</location>
        <topology evidence="1">Multi-pass membrane protein</topology>
    </subcellularLocation>
</comment>
<comment type="caution">
    <text evidence="9">The sequence shown here is derived from an EMBL/GenBank/DDBJ whole genome shotgun (WGS) entry which is preliminary data.</text>
</comment>
<evidence type="ECO:0000256" key="1">
    <source>
        <dbReference type="ARBA" id="ARBA00004651"/>
    </source>
</evidence>
<dbReference type="GO" id="GO:0005886">
    <property type="term" value="C:plasma membrane"/>
    <property type="evidence" value="ECO:0007669"/>
    <property type="project" value="UniProtKB-SubCell"/>
</dbReference>
<dbReference type="GO" id="GO:0022857">
    <property type="term" value="F:transmembrane transporter activity"/>
    <property type="evidence" value="ECO:0007669"/>
    <property type="project" value="InterPro"/>
</dbReference>
<dbReference type="Pfam" id="PF06738">
    <property type="entry name" value="ThrE"/>
    <property type="match status" value="1"/>
</dbReference>
<comment type="similarity">
    <text evidence="6">Belongs to the ThrE exporter (TC 2.A.79) family.</text>
</comment>
<name>A0A162L272_9CLOT</name>
<evidence type="ECO:0000256" key="7">
    <source>
        <dbReference type="SAM" id="Phobius"/>
    </source>
</evidence>
<evidence type="ECO:0000256" key="4">
    <source>
        <dbReference type="ARBA" id="ARBA00022989"/>
    </source>
</evidence>
<proteinExistence type="inferred from homology"/>
<evidence type="ECO:0000313" key="10">
    <source>
        <dbReference type="Proteomes" id="UP000077407"/>
    </source>
</evidence>
<dbReference type="OrthoDB" id="9813917at2"/>
<dbReference type="AlphaFoldDB" id="A0A162L272"/>
<keyword evidence="2" id="KW-1003">Cell membrane</keyword>
<feature type="transmembrane region" description="Helical" evidence="7">
    <location>
        <begin position="120"/>
        <end position="153"/>
    </location>
</feature>
<accession>A0A162L272</accession>
<dbReference type="PANTHER" id="PTHR34390">
    <property type="entry name" value="UPF0442 PROTEIN YJJB-RELATED"/>
    <property type="match status" value="1"/>
</dbReference>
<dbReference type="EMBL" id="LITT01000062">
    <property type="protein sequence ID" value="OAA83348.1"/>
    <property type="molecule type" value="Genomic_DNA"/>
</dbReference>
<evidence type="ECO:0000313" key="9">
    <source>
        <dbReference type="EMBL" id="OAA83348.1"/>
    </source>
</evidence>
<dbReference type="RefSeq" id="WP_063556925.1">
    <property type="nucleotide sequence ID" value="NZ_LITT01000062.1"/>
</dbReference>
<evidence type="ECO:0000256" key="5">
    <source>
        <dbReference type="ARBA" id="ARBA00023136"/>
    </source>
</evidence>
<dbReference type="Proteomes" id="UP000077407">
    <property type="component" value="Unassembled WGS sequence"/>
</dbReference>
<evidence type="ECO:0000256" key="6">
    <source>
        <dbReference type="ARBA" id="ARBA00034125"/>
    </source>
</evidence>
<feature type="transmembrane region" description="Helical" evidence="7">
    <location>
        <begin position="232"/>
        <end position="254"/>
    </location>
</feature>